<organism evidence="2 3">
    <name type="scientific">Candidatus Shapirobacteria bacterium CG09_land_8_20_14_0_10_38_17</name>
    <dbReference type="NCBI Taxonomy" id="1974884"/>
    <lineage>
        <taxon>Bacteria</taxon>
        <taxon>Candidatus Shapironibacteriota</taxon>
    </lineage>
</organism>
<proteinExistence type="predicted"/>
<dbReference type="EMBL" id="PEZH01000024">
    <property type="protein sequence ID" value="PIS15168.1"/>
    <property type="molecule type" value="Genomic_DNA"/>
</dbReference>
<comment type="caution">
    <text evidence="2">The sequence shown here is derived from an EMBL/GenBank/DDBJ whole genome shotgun (WGS) entry which is preliminary data.</text>
</comment>
<evidence type="ECO:0000313" key="2">
    <source>
        <dbReference type="EMBL" id="PIS15168.1"/>
    </source>
</evidence>
<reference evidence="3" key="1">
    <citation type="submission" date="2017-09" db="EMBL/GenBank/DDBJ databases">
        <title>Depth-based differentiation of microbial function through sediment-hosted aquifers and enrichment of novel symbionts in the deep terrestrial subsurface.</title>
        <authorList>
            <person name="Probst A.J."/>
            <person name="Ladd B."/>
            <person name="Jarett J.K."/>
            <person name="Geller-Mcgrath D.E."/>
            <person name="Sieber C.M.K."/>
            <person name="Emerson J.B."/>
            <person name="Anantharaman K."/>
            <person name="Thomas B.C."/>
            <person name="Malmstrom R."/>
            <person name="Stieglmeier M."/>
            <person name="Klingl A."/>
            <person name="Woyke T."/>
            <person name="Ryan C.M."/>
            <person name="Banfield J.F."/>
        </authorList>
    </citation>
    <scope>NUCLEOTIDE SEQUENCE [LARGE SCALE GENOMIC DNA]</scope>
</reference>
<gene>
    <name evidence="2" type="ORF">COT63_01435</name>
</gene>
<feature type="transmembrane region" description="Helical" evidence="1">
    <location>
        <begin position="15"/>
        <end position="46"/>
    </location>
</feature>
<evidence type="ECO:0000256" key="1">
    <source>
        <dbReference type="SAM" id="Phobius"/>
    </source>
</evidence>
<dbReference type="AlphaFoldDB" id="A0A2H0WTB1"/>
<keyword evidence="1" id="KW-1133">Transmembrane helix</keyword>
<dbReference type="Proteomes" id="UP000231282">
    <property type="component" value="Unassembled WGS sequence"/>
</dbReference>
<accession>A0A2H0WTB1</accession>
<feature type="transmembrane region" description="Helical" evidence="1">
    <location>
        <begin position="52"/>
        <end position="85"/>
    </location>
</feature>
<evidence type="ECO:0000313" key="3">
    <source>
        <dbReference type="Proteomes" id="UP000231282"/>
    </source>
</evidence>
<protein>
    <submittedName>
        <fullName evidence="2">Uncharacterized protein</fullName>
    </submittedName>
</protein>
<name>A0A2H0WTB1_9BACT</name>
<sequence>MKIFLPKRLFLQRSILGVLLVLSVLIQGVLTAFPFSLILLVIISYFLEEQIFSYAFVLGLFLDFLLGGHLGVQAMIFLGISFLTLAVKKKILGKEGEKLRLPYD</sequence>
<keyword evidence="1" id="KW-0472">Membrane</keyword>
<keyword evidence="1" id="KW-0812">Transmembrane</keyword>